<keyword evidence="2" id="KW-0032">Aminotransferase</keyword>
<feature type="region of interest" description="Disordered" evidence="1">
    <location>
        <begin position="13"/>
        <end position="62"/>
    </location>
</feature>
<proteinExistence type="predicted"/>
<dbReference type="EMBL" id="QXTE01000071">
    <property type="protein sequence ID" value="TFK08176.1"/>
    <property type="molecule type" value="Genomic_DNA"/>
</dbReference>
<keyword evidence="2" id="KW-0808">Transferase</keyword>
<reference evidence="2 3" key="1">
    <citation type="submission" date="2019-04" db="EMBL/GenBank/DDBJ databases">
        <title>Draft genome of the big-headed turtle Platysternon megacephalum.</title>
        <authorList>
            <person name="Gong S."/>
        </authorList>
    </citation>
    <scope>NUCLEOTIDE SEQUENCE [LARGE SCALE GENOMIC DNA]</scope>
    <source>
        <strain evidence="2">DO16091913</strain>
        <tissue evidence="2">Muscle</tissue>
    </source>
</reference>
<gene>
    <name evidence="2" type="ORF">DR999_PMT08844</name>
</gene>
<reference evidence="2 3" key="2">
    <citation type="submission" date="2019-04" db="EMBL/GenBank/DDBJ databases">
        <title>The genome sequence of big-headed turtle.</title>
        <authorList>
            <person name="Gong S."/>
        </authorList>
    </citation>
    <scope>NUCLEOTIDE SEQUENCE [LARGE SCALE GENOMIC DNA]</scope>
    <source>
        <strain evidence="2">DO16091913</strain>
        <tissue evidence="2">Muscle</tissue>
    </source>
</reference>
<comment type="caution">
    <text evidence="2">The sequence shown here is derived from an EMBL/GenBank/DDBJ whole genome shotgun (WGS) entry which is preliminary data.</text>
</comment>
<feature type="compositionally biased region" description="Polar residues" evidence="1">
    <location>
        <begin position="143"/>
        <end position="160"/>
    </location>
</feature>
<name>A0A4D9EDM8_9SAUR</name>
<sequence>MLLAVEGEYPHLASLSPFQVPGRRKRLDRRKERAKNKQPGREGREKAKQEEDEEGKAGGGRVDAINNIPAELQSLPVLHTRLLQVGLVLGTGTRVEQHLPGMCPPAPHACRAMAGSSTSSMRSHGRPLDSPSWGYGSLFQESRMVSQPEKQAENDNNNKPQEPRELLPCPLSLQNASLLPLLLPLAWK</sequence>
<dbReference type="AlphaFoldDB" id="A0A4D9EDM8"/>
<evidence type="ECO:0000256" key="1">
    <source>
        <dbReference type="SAM" id="MobiDB-lite"/>
    </source>
</evidence>
<organism evidence="2 3">
    <name type="scientific">Platysternon megacephalum</name>
    <name type="common">big-headed turtle</name>
    <dbReference type="NCBI Taxonomy" id="55544"/>
    <lineage>
        <taxon>Eukaryota</taxon>
        <taxon>Metazoa</taxon>
        <taxon>Chordata</taxon>
        <taxon>Craniata</taxon>
        <taxon>Vertebrata</taxon>
        <taxon>Euteleostomi</taxon>
        <taxon>Archelosauria</taxon>
        <taxon>Testudinata</taxon>
        <taxon>Testudines</taxon>
        <taxon>Cryptodira</taxon>
        <taxon>Durocryptodira</taxon>
        <taxon>Testudinoidea</taxon>
        <taxon>Platysternidae</taxon>
        <taxon>Platysternon</taxon>
    </lineage>
</organism>
<evidence type="ECO:0000313" key="3">
    <source>
        <dbReference type="Proteomes" id="UP000297703"/>
    </source>
</evidence>
<feature type="region of interest" description="Disordered" evidence="1">
    <location>
        <begin position="143"/>
        <end position="167"/>
    </location>
</feature>
<keyword evidence="3" id="KW-1185">Reference proteome</keyword>
<dbReference type="GO" id="GO:0008483">
    <property type="term" value="F:transaminase activity"/>
    <property type="evidence" value="ECO:0007669"/>
    <property type="project" value="UniProtKB-KW"/>
</dbReference>
<dbReference type="Proteomes" id="UP000297703">
    <property type="component" value="Unassembled WGS sequence"/>
</dbReference>
<feature type="compositionally biased region" description="Basic and acidic residues" evidence="1">
    <location>
        <begin position="39"/>
        <end position="49"/>
    </location>
</feature>
<evidence type="ECO:0000313" key="2">
    <source>
        <dbReference type="EMBL" id="TFK08176.1"/>
    </source>
</evidence>
<accession>A0A4D9EDM8</accession>
<protein>
    <submittedName>
        <fullName evidence="2">4-aminobutyrate aminotransferase, mitochondrial</fullName>
    </submittedName>
</protein>
<feature type="compositionally biased region" description="Basic residues" evidence="1">
    <location>
        <begin position="22"/>
        <end position="38"/>
    </location>
</feature>